<keyword evidence="1" id="KW-0677">Repeat</keyword>
<dbReference type="SUPFAM" id="SSF50156">
    <property type="entry name" value="PDZ domain-like"/>
    <property type="match status" value="4"/>
</dbReference>
<protein>
    <recommendedName>
        <fullName evidence="3">PDZ domain-containing protein</fullName>
    </recommendedName>
</protein>
<dbReference type="CDD" id="cd06768">
    <property type="entry name" value="PDZ_NHERF-like"/>
    <property type="match status" value="4"/>
</dbReference>
<feature type="domain" description="PDZ" evidence="3">
    <location>
        <begin position="263"/>
        <end position="346"/>
    </location>
</feature>
<name>A0A4W4F773_ELEEL</name>
<feature type="domain" description="PDZ" evidence="3">
    <location>
        <begin position="154"/>
        <end position="235"/>
    </location>
</feature>
<evidence type="ECO:0000313" key="4">
    <source>
        <dbReference type="Ensembl" id="ENSEEEP00000019540.2"/>
    </source>
</evidence>
<dbReference type="PANTHER" id="PTHR14191:SF20">
    <property type="entry name" value="NA(+)_H(+) EXCHANGE REGULATORY COFACTOR NHE-RF4"/>
    <property type="match status" value="1"/>
</dbReference>
<gene>
    <name evidence="4" type="primary">nherf4a</name>
</gene>
<dbReference type="InterPro" id="IPR036034">
    <property type="entry name" value="PDZ_sf"/>
</dbReference>
<proteinExistence type="predicted"/>
<evidence type="ECO:0000256" key="2">
    <source>
        <dbReference type="SAM" id="MobiDB-lite"/>
    </source>
</evidence>
<dbReference type="GO" id="GO:0043495">
    <property type="term" value="F:protein-membrane adaptor activity"/>
    <property type="evidence" value="ECO:0007669"/>
    <property type="project" value="TreeGrafter"/>
</dbReference>
<reference evidence="4" key="5">
    <citation type="submission" date="2025-09" db="UniProtKB">
        <authorList>
            <consortium name="Ensembl"/>
        </authorList>
    </citation>
    <scope>IDENTIFICATION</scope>
</reference>
<dbReference type="Pfam" id="PF00595">
    <property type="entry name" value="PDZ"/>
    <property type="match status" value="4"/>
</dbReference>
<reference evidence="5" key="1">
    <citation type="journal article" date="2014" name="Science">
        <title>Nonhuman genetics. Genomic basis for the convergent evolution of electric organs.</title>
        <authorList>
            <person name="Gallant J.R."/>
            <person name="Traeger L.L."/>
            <person name="Volkening J.D."/>
            <person name="Moffett H."/>
            <person name="Chen P.H."/>
            <person name="Novina C.D."/>
            <person name="Phillips G.N.Jr."/>
            <person name="Anand R."/>
            <person name="Wells G.B."/>
            <person name="Pinch M."/>
            <person name="Guth R."/>
            <person name="Unguez G.A."/>
            <person name="Albert J.S."/>
            <person name="Zakon H.H."/>
            <person name="Samanta M.P."/>
            <person name="Sussman M.R."/>
        </authorList>
    </citation>
    <scope>NUCLEOTIDE SEQUENCE [LARGE SCALE GENOMIC DNA]</scope>
</reference>
<dbReference type="Ensembl" id="ENSEEET00000019755.2">
    <property type="protein sequence ID" value="ENSEEEP00000019540.2"/>
    <property type="gene ID" value="ENSEEEG00000009579.2"/>
</dbReference>
<reference evidence="5" key="2">
    <citation type="journal article" date="2017" name="Sci. Adv.">
        <title>A tail of two voltages: Proteomic comparison of the three electric organs of the electric eel.</title>
        <authorList>
            <person name="Traeger L.L."/>
            <person name="Sabat G."/>
            <person name="Barrett-Wilt G.A."/>
            <person name="Wells G.B."/>
            <person name="Sussman M.R."/>
        </authorList>
    </citation>
    <scope>NUCLEOTIDE SEQUENCE [LARGE SCALE GENOMIC DNA]</scope>
</reference>
<dbReference type="GeneTree" id="ENSGT00950000182849"/>
<dbReference type="InterPro" id="IPR001478">
    <property type="entry name" value="PDZ"/>
</dbReference>
<reference evidence="4" key="3">
    <citation type="submission" date="2020-05" db="EMBL/GenBank/DDBJ databases">
        <title>Electrophorus electricus (electric eel) genome, fEleEle1, primary haplotype.</title>
        <authorList>
            <person name="Myers G."/>
            <person name="Meyer A."/>
            <person name="Fedrigo O."/>
            <person name="Formenti G."/>
            <person name="Rhie A."/>
            <person name="Tracey A."/>
            <person name="Sims Y."/>
            <person name="Jarvis E.D."/>
        </authorList>
    </citation>
    <scope>NUCLEOTIDE SEQUENCE [LARGE SCALE GENOMIC DNA]</scope>
</reference>
<feature type="domain" description="PDZ" evidence="3">
    <location>
        <begin position="391"/>
        <end position="471"/>
    </location>
</feature>
<evidence type="ECO:0000259" key="3">
    <source>
        <dbReference type="PROSITE" id="PS50106"/>
    </source>
</evidence>
<dbReference type="STRING" id="8005.ENSEEEP00000019540"/>
<evidence type="ECO:0000256" key="1">
    <source>
        <dbReference type="ARBA" id="ARBA00022737"/>
    </source>
</evidence>
<dbReference type="GO" id="GO:0072659">
    <property type="term" value="P:protein localization to plasma membrane"/>
    <property type="evidence" value="ECO:0007669"/>
    <property type="project" value="TreeGrafter"/>
</dbReference>
<evidence type="ECO:0000313" key="5">
    <source>
        <dbReference type="Proteomes" id="UP000314983"/>
    </source>
</evidence>
<feature type="region of interest" description="Disordered" evidence="2">
    <location>
        <begin position="484"/>
        <end position="503"/>
    </location>
</feature>
<feature type="compositionally biased region" description="Polar residues" evidence="2">
    <location>
        <begin position="494"/>
        <end position="503"/>
    </location>
</feature>
<dbReference type="PROSITE" id="PS50106">
    <property type="entry name" value="PDZ"/>
    <property type="match status" value="4"/>
</dbReference>
<dbReference type="SMART" id="SM00228">
    <property type="entry name" value="PDZ"/>
    <property type="match status" value="4"/>
</dbReference>
<dbReference type="Proteomes" id="UP000314983">
    <property type="component" value="Chromosome 15"/>
</dbReference>
<feature type="domain" description="PDZ" evidence="3">
    <location>
        <begin position="43"/>
        <end position="125"/>
    </location>
</feature>
<dbReference type="OMA" id="CMVPRLC"/>
<dbReference type="AlphaFoldDB" id="A0A4W4F773"/>
<organism evidence="4 5">
    <name type="scientific">Electrophorus electricus</name>
    <name type="common">Electric eel</name>
    <name type="synonym">Gymnotus electricus</name>
    <dbReference type="NCBI Taxonomy" id="8005"/>
    <lineage>
        <taxon>Eukaryota</taxon>
        <taxon>Metazoa</taxon>
        <taxon>Chordata</taxon>
        <taxon>Craniata</taxon>
        <taxon>Vertebrata</taxon>
        <taxon>Euteleostomi</taxon>
        <taxon>Actinopterygii</taxon>
        <taxon>Neopterygii</taxon>
        <taxon>Teleostei</taxon>
        <taxon>Ostariophysi</taxon>
        <taxon>Gymnotiformes</taxon>
        <taxon>Gymnotoidei</taxon>
        <taxon>Gymnotidae</taxon>
        <taxon>Electrophorus</taxon>
    </lineage>
</organism>
<reference evidence="4" key="4">
    <citation type="submission" date="2025-08" db="UniProtKB">
        <authorList>
            <consortium name="Ensembl"/>
        </authorList>
    </citation>
    <scope>IDENTIFICATION</scope>
</reference>
<keyword evidence="5" id="KW-1185">Reference proteome</keyword>
<dbReference type="GO" id="GO:0016324">
    <property type="term" value="C:apical plasma membrane"/>
    <property type="evidence" value="ECO:0007669"/>
    <property type="project" value="TreeGrafter"/>
</dbReference>
<dbReference type="InterPro" id="IPR051067">
    <property type="entry name" value="NHER"/>
</dbReference>
<accession>A0A4W4F773</accession>
<dbReference type="Gene3D" id="2.30.42.10">
    <property type="match status" value="4"/>
</dbReference>
<dbReference type="PANTHER" id="PTHR14191">
    <property type="entry name" value="PDZ DOMAIN CONTAINING PROTEIN"/>
    <property type="match status" value="1"/>
</dbReference>
<sequence length="503" mass="55712">MKYTAGPGDATELPQKFTFNPKEGIDNPALVISDDAGPDLCPRLCLLKREEGEGFGFYLREDQGCRGHVVQQVTPWSAAQRSGLRDGDRILEVNEHFVDNQEHSEVVQKVRASGLHVCLLVLGAEEYECAVSDGTNLMALVRAHRGDGYARPRLYHINREPGFGFGFSIIPIEGDRGRYYLNPAIEGPAERAGVQAGDHLLWINGVMVSTLSHSALSKMIKRCGEYVTILVIDSTSEESYIRRKLPIVPAFACTHNLLHRPKTLHLVQGLQGYGFLLRQEKLTSGRIAHVLREVDPCSPAEAAGMEDGDLLLAVNGEQVEGLEHEDIVSRIRKSGQQVTFTTISIQGRDYFTQLGFSPLLFYEQNIPKREHFPELTLPRKDVHTNRSCPRLCVLHKEARGFGFILACNQNKPGPYIGQVTAGCAGERAGLWEGDVIVEVNGQNVEHEHFEEVMRLIKKAGTSLRLLVVKGTGYEARRNSGLPINPGLIPEGTQPPDSTTDYFV</sequence>